<comment type="caution">
    <text evidence="1">The sequence shown here is derived from an EMBL/GenBank/DDBJ whole genome shotgun (WGS) entry which is preliminary data.</text>
</comment>
<sequence>MNKILCSITILILTVGCFTIGKVGYMVPASDDKRELSDEVLGEDCPVIATNVLNDMNRNLVNKGKSDLSNVGLKLTFSNCAQARSLK</sequence>
<dbReference type="PATRIC" id="fig|1218565.3.peg.1664"/>
<evidence type="ECO:0000313" key="2">
    <source>
        <dbReference type="Proteomes" id="UP000011988"/>
    </source>
</evidence>
<reference evidence="1 2" key="1">
    <citation type="submission" date="2013-01" db="EMBL/GenBank/DDBJ databases">
        <authorList>
            <person name="Harkins D.M."/>
            <person name="Durkin A.S."/>
            <person name="Brinkac L.M."/>
            <person name="Haft D.H."/>
            <person name="Selengut J.D."/>
            <person name="Sanka R."/>
            <person name="DePew J."/>
            <person name="Purushe J."/>
            <person name="Galloway R.L."/>
            <person name="Vinetz J.M."/>
            <person name="Sutton G.G."/>
            <person name="Nierman W.C."/>
            <person name="Fouts D.E."/>
        </authorList>
    </citation>
    <scope>NUCLEOTIDE SEQUENCE [LARGE SCALE GENOMIC DNA]</scope>
    <source>
        <strain evidence="1 2">79601</strain>
    </source>
</reference>
<dbReference type="OrthoDB" id="332278at2"/>
<gene>
    <name evidence="1" type="ORF">LEP1GSC194_3070</name>
</gene>
<organism evidence="1 2">
    <name type="scientific">Leptospira alstonii serovar Sichuan str. 79601</name>
    <dbReference type="NCBI Taxonomy" id="1218565"/>
    <lineage>
        <taxon>Bacteria</taxon>
        <taxon>Pseudomonadati</taxon>
        <taxon>Spirochaetota</taxon>
        <taxon>Spirochaetia</taxon>
        <taxon>Leptospirales</taxon>
        <taxon>Leptospiraceae</taxon>
        <taxon>Leptospira</taxon>
    </lineage>
</organism>
<dbReference type="Proteomes" id="UP000011988">
    <property type="component" value="Unassembled WGS sequence"/>
</dbReference>
<dbReference type="EMBL" id="ANIK01000031">
    <property type="protein sequence ID" value="EMJ95739.1"/>
    <property type="molecule type" value="Genomic_DNA"/>
</dbReference>
<protein>
    <submittedName>
        <fullName evidence="1">Putative lipoprotein</fullName>
    </submittedName>
</protein>
<dbReference type="PROSITE" id="PS51257">
    <property type="entry name" value="PROKAR_LIPOPROTEIN"/>
    <property type="match status" value="1"/>
</dbReference>
<proteinExistence type="predicted"/>
<dbReference type="RefSeq" id="WP_020773038.1">
    <property type="nucleotide sequence ID" value="NZ_ANIK01000031.1"/>
</dbReference>
<name>M6CVI4_9LEPT</name>
<dbReference type="AlphaFoldDB" id="M6CVI4"/>
<keyword evidence="1" id="KW-0449">Lipoprotein</keyword>
<evidence type="ECO:0000313" key="1">
    <source>
        <dbReference type="EMBL" id="EMJ95739.1"/>
    </source>
</evidence>
<accession>M6CVI4</accession>